<dbReference type="PANTHER" id="PTHR46656:SF3">
    <property type="entry name" value="PUTATIVE-RELATED"/>
    <property type="match status" value="1"/>
</dbReference>
<gene>
    <name evidence="2" type="ORF">FNF29_03485</name>
</gene>
<comment type="caution">
    <text evidence="2">The sequence shown here is derived from an EMBL/GenBank/DDBJ whole genome shotgun (WGS) entry which is preliminary data.</text>
</comment>
<accession>A0A5A8CIV6</accession>
<organism evidence="2 3">
    <name type="scientific">Cafeteria roenbergensis</name>
    <name type="common">Marine flagellate</name>
    <dbReference type="NCBI Taxonomy" id="33653"/>
    <lineage>
        <taxon>Eukaryota</taxon>
        <taxon>Sar</taxon>
        <taxon>Stramenopiles</taxon>
        <taxon>Bigyra</taxon>
        <taxon>Opalozoa</taxon>
        <taxon>Bicosoecida</taxon>
        <taxon>Cafeteriaceae</taxon>
        <taxon>Cafeteria</taxon>
    </lineage>
</organism>
<dbReference type="Pfam" id="PF13692">
    <property type="entry name" value="Glyco_trans_1_4"/>
    <property type="match status" value="1"/>
</dbReference>
<evidence type="ECO:0000256" key="1">
    <source>
        <dbReference type="SAM" id="MobiDB-lite"/>
    </source>
</evidence>
<name>A0A5A8CIV6_CAFRO</name>
<evidence type="ECO:0000313" key="3">
    <source>
        <dbReference type="Proteomes" id="UP000323011"/>
    </source>
</evidence>
<evidence type="ECO:0000313" key="2">
    <source>
        <dbReference type="EMBL" id="KAA0152962.1"/>
    </source>
</evidence>
<dbReference type="CDD" id="cd03801">
    <property type="entry name" value="GT4_PimA-like"/>
    <property type="match status" value="1"/>
</dbReference>
<feature type="compositionally biased region" description="Basic and acidic residues" evidence="1">
    <location>
        <begin position="512"/>
        <end position="528"/>
    </location>
</feature>
<dbReference type="OMA" id="SVFKWEY"/>
<dbReference type="PANTHER" id="PTHR46656">
    <property type="entry name" value="PUTATIVE-RELATED"/>
    <property type="match status" value="1"/>
</dbReference>
<keyword evidence="3" id="KW-1185">Reference proteome</keyword>
<feature type="region of interest" description="Disordered" evidence="1">
    <location>
        <begin position="164"/>
        <end position="199"/>
    </location>
</feature>
<dbReference type="EMBL" id="VLTN01000018">
    <property type="protein sequence ID" value="KAA0152962.1"/>
    <property type="molecule type" value="Genomic_DNA"/>
</dbReference>
<feature type="region of interest" description="Disordered" evidence="1">
    <location>
        <begin position="487"/>
        <end position="528"/>
    </location>
</feature>
<protein>
    <submittedName>
        <fullName evidence="2">Uncharacterized protein</fullName>
    </submittedName>
</protein>
<dbReference type="Proteomes" id="UP000323011">
    <property type="component" value="Unassembled WGS sequence"/>
</dbReference>
<dbReference type="SUPFAM" id="SSF53756">
    <property type="entry name" value="UDP-Glycosyltransferase/glycogen phosphorylase"/>
    <property type="match status" value="2"/>
</dbReference>
<dbReference type="Gene3D" id="3.40.50.2000">
    <property type="entry name" value="Glycogen Phosphorylase B"/>
    <property type="match status" value="1"/>
</dbReference>
<sequence>MAPFFSGGGYCSEAVAFVMALDAHSDRPVSIDQHGDAVNRRFLQELPAATSASLQRMYRQHADPTRSVCVCHSEPGAWTPPRYPTTACPPRGARFTVGRTMFETDRLPSGWAERLNRMDEVWVPTEFHRRVFRQGGVAAAKLQVLGEPVDVDEFDPGRVDPLPFDVMEGPRGQRGPWQSALEASDGSSEDGEGAPSSSGRRVTRFLSVFKWEYRKGWDVLLKAYLGGFTATDPVVLYVLTSAYHSSSDFSGEMQRFMRANLDCATLDSTADAVLDMHGGGDGQHSSAVDDALPRPSDFCIEFPADGAGAGREPTDLPQADEATASRAAAIRASIRRIPHASLPRVRLLRRLSQGELPGAYRSADALVLPSRGEGWGRPHAEAMAMALPVLATNWSGPTAFLNERNGIPLPFTHLRPIPEGAFAGHLMAEPDERALRDAMRWVSDHPQEAAELGAQARRDMVERFSPGVFAEKLEQLIGGIEQRLKGQAGQARGAARSEGDRSPRQPADADEAVARAIEREARRRAQEL</sequence>
<proteinExistence type="predicted"/>
<dbReference type="AlphaFoldDB" id="A0A5A8CIV6"/>
<reference evidence="2 3" key="1">
    <citation type="submission" date="2019-07" db="EMBL/GenBank/DDBJ databases">
        <title>Genomes of Cafeteria roenbergensis.</title>
        <authorList>
            <person name="Fischer M.G."/>
            <person name="Hackl T."/>
            <person name="Roman M."/>
        </authorList>
    </citation>
    <scope>NUCLEOTIDE SEQUENCE [LARGE SCALE GENOMIC DNA]</scope>
    <source>
        <strain evidence="2 3">BVI</strain>
    </source>
</reference>